<dbReference type="GeneID" id="92050251"/>
<protein>
    <submittedName>
        <fullName evidence="2">Uncharacterized protein</fullName>
    </submittedName>
</protein>
<name>A0ABR1V4K6_9PEZI</name>
<sequence>MAYTQQLSGFNPVSTSTASNTSEVGLASNNIQLPTENHTSGVLQIATTNQQGNATQTINWWQPPSDFSDSQEFQDVDMQDWDSCDVPELDGDAMSISSFNDQDWDPTEITPPDSPMDLDPNATSNGNNNTELMNIDTPSHQLSFWDQMDEDYKMDMDYMVVDADGTLDTNRMAPIISPPYPRGHPVLRALDVDTEVDEEGDILMKPTLSKLHY</sequence>
<evidence type="ECO:0000313" key="3">
    <source>
        <dbReference type="Proteomes" id="UP001433268"/>
    </source>
</evidence>
<accession>A0ABR1V4K6</accession>
<dbReference type="Proteomes" id="UP001433268">
    <property type="component" value="Unassembled WGS sequence"/>
</dbReference>
<keyword evidence="3" id="KW-1185">Reference proteome</keyword>
<dbReference type="RefSeq" id="XP_066662883.1">
    <property type="nucleotide sequence ID" value="XM_066817191.1"/>
</dbReference>
<feature type="region of interest" description="Disordered" evidence="1">
    <location>
        <begin position="1"/>
        <end position="22"/>
    </location>
</feature>
<reference evidence="2 3" key="1">
    <citation type="submission" date="2023-01" db="EMBL/GenBank/DDBJ databases">
        <title>Analysis of 21 Apiospora genomes using comparative genomics revels a genus with tremendous synthesis potential of carbohydrate active enzymes and secondary metabolites.</title>
        <authorList>
            <person name="Sorensen T."/>
        </authorList>
    </citation>
    <scope>NUCLEOTIDE SEQUENCE [LARGE SCALE GENOMIC DNA]</scope>
    <source>
        <strain evidence="2 3">CBS 114990</strain>
    </source>
</reference>
<gene>
    <name evidence="2" type="ORF">PG997_012877</name>
</gene>
<evidence type="ECO:0000256" key="1">
    <source>
        <dbReference type="SAM" id="MobiDB-lite"/>
    </source>
</evidence>
<organism evidence="2 3">
    <name type="scientific">Apiospora hydei</name>
    <dbReference type="NCBI Taxonomy" id="1337664"/>
    <lineage>
        <taxon>Eukaryota</taxon>
        <taxon>Fungi</taxon>
        <taxon>Dikarya</taxon>
        <taxon>Ascomycota</taxon>
        <taxon>Pezizomycotina</taxon>
        <taxon>Sordariomycetes</taxon>
        <taxon>Xylariomycetidae</taxon>
        <taxon>Amphisphaeriales</taxon>
        <taxon>Apiosporaceae</taxon>
        <taxon>Apiospora</taxon>
    </lineage>
</organism>
<dbReference type="EMBL" id="JAQQWN010000009">
    <property type="protein sequence ID" value="KAK8066130.1"/>
    <property type="molecule type" value="Genomic_DNA"/>
</dbReference>
<evidence type="ECO:0000313" key="2">
    <source>
        <dbReference type="EMBL" id="KAK8066130.1"/>
    </source>
</evidence>
<proteinExistence type="predicted"/>
<comment type="caution">
    <text evidence="2">The sequence shown here is derived from an EMBL/GenBank/DDBJ whole genome shotgun (WGS) entry which is preliminary data.</text>
</comment>